<keyword evidence="3" id="KW-1185">Reference proteome</keyword>
<sequence length="124" mass="13734">MRTLNYLLLAVRDPLRSAELYSKLLGSEPVETSKTFVLYVLPTGLKIGLWLAGEVEPAPKPAGGIEISFREPSKDAVLATYSEWTKLGLTVVQEPTDMDFGFTFVVEDPDGHRLRPFVLAANPR</sequence>
<evidence type="ECO:0000313" key="2">
    <source>
        <dbReference type="EMBL" id="MDC3987371.1"/>
    </source>
</evidence>
<evidence type="ECO:0000313" key="3">
    <source>
        <dbReference type="Proteomes" id="UP001151081"/>
    </source>
</evidence>
<gene>
    <name evidence="2" type="ORF">KEG57_43280</name>
</gene>
<dbReference type="RefSeq" id="WP_272426826.1">
    <property type="nucleotide sequence ID" value="NZ_JAGTJJ010000052.1"/>
</dbReference>
<accession>A0A9X3XFY1</accession>
<dbReference type="Pfam" id="PF00903">
    <property type="entry name" value="Glyoxalase"/>
    <property type="match status" value="1"/>
</dbReference>
<dbReference type="Gene3D" id="3.30.720.120">
    <property type="match status" value="1"/>
</dbReference>
<reference evidence="2 3" key="1">
    <citation type="submission" date="2021-04" db="EMBL/GenBank/DDBJ databases">
        <title>Genome analysis of Polyangium sp.</title>
        <authorList>
            <person name="Li Y."/>
            <person name="Wang J."/>
        </authorList>
    </citation>
    <scope>NUCLEOTIDE SEQUENCE [LARGE SCALE GENOMIC DNA]</scope>
    <source>
        <strain evidence="2 3">SDU14</strain>
    </source>
</reference>
<organism evidence="2 3">
    <name type="scientific">Polyangium jinanense</name>
    <dbReference type="NCBI Taxonomy" id="2829994"/>
    <lineage>
        <taxon>Bacteria</taxon>
        <taxon>Pseudomonadati</taxon>
        <taxon>Myxococcota</taxon>
        <taxon>Polyangia</taxon>
        <taxon>Polyangiales</taxon>
        <taxon>Polyangiaceae</taxon>
        <taxon>Polyangium</taxon>
    </lineage>
</organism>
<dbReference type="InterPro" id="IPR037523">
    <property type="entry name" value="VOC_core"/>
</dbReference>
<feature type="domain" description="VOC" evidence="1">
    <location>
        <begin position="3"/>
        <end position="119"/>
    </location>
</feature>
<dbReference type="SUPFAM" id="SSF54593">
    <property type="entry name" value="Glyoxalase/Bleomycin resistance protein/Dihydroxybiphenyl dioxygenase"/>
    <property type="match status" value="1"/>
</dbReference>
<dbReference type="InterPro" id="IPR029068">
    <property type="entry name" value="Glyas_Bleomycin-R_OHBP_Dase"/>
</dbReference>
<evidence type="ECO:0000259" key="1">
    <source>
        <dbReference type="PROSITE" id="PS51819"/>
    </source>
</evidence>
<name>A0A9X3XFY1_9BACT</name>
<comment type="caution">
    <text evidence="2">The sequence shown here is derived from an EMBL/GenBank/DDBJ whole genome shotgun (WGS) entry which is preliminary data.</text>
</comment>
<proteinExistence type="predicted"/>
<dbReference type="Proteomes" id="UP001151081">
    <property type="component" value="Unassembled WGS sequence"/>
</dbReference>
<dbReference type="EMBL" id="JAGTJJ010000052">
    <property type="protein sequence ID" value="MDC3987371.1"/>
    <property type="molecule type" value="Genomic_DNA"/>
</dbReference>
<dbReference type="PROSITE" id="PS51819">
    <property type="entry name" value="VOC"/>
    <property type="match status" value="1"/>
</dbReference>
<dbReference type="PIRSF" id="PIRSF039020">
    <property type="entry name" value="EhpR"/>
    <property type="match status" value="1"/>
</dbReference>
<dbReference type="Gene3D" id="3.30.720.110">
    <property type="match status" value="1"/>
</dbReference>
<protein>
    <submittedName>
        <fullName evidence="2">VOC family protein</fullName>
    </submittedName>
</protein>
<dbReference type="AlphaFoldDB" id="A0A9X3XFY1"/>
<dbReference type="InterPro" id="IPR026275">
    <property type="entry name" value="Glyoxalase/dOase/EhpR"/>
</dbReference>
<dbReference type="InterPro" id="IPR004360">
    <property type="entry name" value="Glyas_Fos-R_dOase_dom"/>
</dbReference>